<keyword evidence="2" id="KW-1185">Reference proteome</keyword>
<dbReference type="EMBL" id="BMME01000001">
    <property type="protein sequence ID" value="GGJ97987.1"/>
    <property type="molecule type" value="Genomic_DNA"/>
</dbReference>
<reference evidence="2" key="1">
    <citation type="journal article" date="2019" name="Int. J. Syst. Evol. Microbiol.">
        <title>The Global Catalogue of Microorganisms (GCM) 10K type strain sequencing project: providing services to taxonomists for standard genome sequencing and annotation.</title>
        <authorList>
            <consortium name="The Broad Institute Genomics Platform"/>
            <consortium name="The Broad Institute Genome Sequencing Center for Infectious Disease"/>
            <person name="Wu L."/>
            <person name="Ma J."/>
        </authorList>
    </citation>
    <scope>NUCLEOTIDE SEQUENCE [LARGE SCALE GENOMIC DNA]</scope>
    <source>
        <strain evidence="2">CGMCC 1.8985</strain>
    </source>
</reference>
<evidence type="ECO:0000313" key="1">
    <source>
        <dbReference type="EMBL" id="GGJ97987.1"/>
    </source>
</evidence>
<dbReference type="Pfam" id="PF04359">
    <property type="entry name" value="DUF493"/>
    <property type="match status" value="1"/>
</dbReference>
<proteinExistence type="predicted"/>
<comment type="caution">
    <text evidence="1">The sequence shown here is derived from an EMBL/GenBank/DDBJ whole genome shotgun (WGS) entry which is preliminary data.</text>
</comment>
<organism evidence="1 2">
    <name type="scientific">Luteimonas terricola</name>
    <dbReference type="NCBI Taxonomy" id="645597"/>
    <lineage>
        <taxon>Bacteria</taxon>
        <taxon>Pseudomonadati</taxon>
        <taxon>Pseudomonadota</taxon>
        <taxon>Gammaproteobacteria</taxon>
        <taxon>Lysobacterales</taxon>
        <taxon>Lysobacteraceae</taxon>
        <taxon>Luteimonas</taxon>
    </lineage>
</organism>
<dbReference type="InterPro" id="IPR007454">
    <property type="entry name" value="UPF0250_YbeD-like"/>
</dbReference>
<evidence type="ECO:0000313" key="2">
    <source>
        <dbReference type="Proteomes" id="UP000599009"/>
    </source>
</evidence>
<sequence>MGSRGHGPIIGAMEIKSDNPEHGFQFPGDFEITAMGPASAGLEVEVPNLLRAAGLTVVHETLTTRPSGSGRYVSVRLTFRANSREEYESAHAALREHPEVKWTL</sequence>
<dbReference type="SUPFAM" id="SSF117991">
    <property type="entry name" value="YbeD/HP0495-like"/>
    <property type="match status" value="1"/>
</dbReference>
<dbReference type="Proteomes" id="UP000599009">
    <property type="component" value="Unassembled WGS sequence"/>
</dbReference>
<name>A0ABQ2E6G5_9GAMM</name>
<dbReference type="Gene3D" id="3.30.70.260">
    <property type="match status" value="1"/>
</dbReference>
<accession>A0ABQ2E6G5</accession>
<dbReference type="InterPro" id="IPR027471">
    <property type="entry name" value="YbeD-like_sf"/>
</dbReference>
<protein>
    <submittedName>
        <fullName evidence="1">UPF0250 protein</fullName>
    </submittedName>
</protein>
<gene>
    <name evidence="1" type="ORF">GCM10011394_03640</name>
</gene>